<dbReference type="GO" id="GO:0005737">
    <property type="term" value="C:cytoplasm"/>
    <property type="evidence" value="ECO:0007669"/>
    <property type="project" value="UniProtKB-SubCell"/>
</dbReference>
<dbReference type="Pfam" id="PF03932">
    <property type="entry name" value="CutC"/>
    <property type="match status" value="1"/>
</dbReference>
<comment type="caution">
    <text evidence="2">Once thought to be involved in copper homeostasis, experiments in E.coli have shown this is not the case.</text>
</comment>
<gene>
    <name evidence="2" type="primary">cutC</name>
    <name evidence="3" type="ORF">EQM13_07600</name>
</gene>
<organism evidence="3 4">
    <name type="scientific">Acidilutibacter cellobiosedens</name>
    <dbReference type="NCBI Taxonomy" id="2507161"/>
    <lineage>
        <taxon>Bacteria</taxon>
        <taxon>Bacillati</taxon>
        <taxon>Bacillota</taxon>
        <taxon>Tissierellia</taxon>
        <taxon>Tissierellales</taxon>
        <taxon>Acidilutibacteraceae</taxon>
        <taxon>Acidilutibacter</taxon>
    </lineage>
</organism>
<keyword evidence="4" id="KW-1185">Reference proteome</keyword>
<dbReference type="AlphaFoldDB" id="A0A410QBN8"/>
<keyword evidence="2" id="KW-0963">Cytoplasm</keyword>
<dbReference type="HAMAP" id="MF_00795">
    <property type="entry name" value="CutC"/>
    <property type="match status" value="1"/>
</dbReference>
<dbReference type="OrthoDB" id="9815677at2"/>
<sequence length="248" mass="27570">MKRIAEICCGSLEDALIAQKAGADRIELNNAVYLGGLTPSMGTIKLTAENCNIPIVVMVRPRPGGFCYNDYEFKTMISDIEAMGNYNIEGFAFGCLDENRNIDKEKNKTIISTIHKYHKDAIFHRAFDCVKDPYETMKILIDLGVKRVLTSGLKPKAAEGANLLSELQYMYGDKIEILAGGGVNASNCSYLINKTGISQYHSSCRIWRADPTTVSNVSYAYTQSAHEECYEIVSYDKALEFIKAVREG</sequence>
<dbReference type="PANTHER" id="PTHR12598:SF0">
    <property type="entry name" value="COPPER HOMEOSTASIS PROTEIN CUTC HOMOLOG"/>
    <property type="match status" value="1"/>
</dbReference>
<evidence type="ECO:0000313" key="4">
    <source>
        <dbReference type="Proteomes" id="UP000287969"/>
    </source>
</evidence>
<comment type="subcellular location">
    <subcellularLocation>
        <location evidence="2">Cytoplasm</location>
    </subcellularLocation>
</comment>
<dbReference type="KEGG" id="spoa:EQM13_07600"/>
<dbReference type="SUPFAM" id="SSF110395">
    <property type="entry name" value="CutC-like"/>
    <property type="match status" value="1"/>
</dbReference>
<evidence type="ECO:0000313" key="3">
    <source>
        <dbReference type="EMBL" id="QAT61452.1"/>
    </source>
</evidence>
<accession>A0A410QBN8</accession>
<comment type="similarity">
    <text evidence="1 2">Belongs to the CutC family.</text>
</comment>
<evidence type="ECO:0000256" key="1">
    <source>
        <dbReference type="ARBA" id="ARBA00007768"/>
    </source>
</evidence>
<evidence type="ECO:0000256" key="2">
    <source>
        <dbReference type="HAMAP-Rule" id="MF_00795"/>
    </source>
</evidence>
<proteinExistence type="inferred from homology"/>
<dbReference type="EMBL" id="CP035282">
    <property type="protein sequence ID" value="QAT61452.1"/>
    <property type="molecule type" value="Genomic_DNA"/>
</dbReference>
<protein>
    <recommendedName>
        <fullName evidence="2">PF03932 family protein CutC</fullName>
    </recommendedName>
</protein>
<reference evidence="4" key="1">
    <citation type="submission" date="2019-01" db="EMBL/GenBank/DDBJ databases">
        <title>Draft genomes of a novel of Sporanaerobacter strains.</title>
        <authorList>
            <person name="Ma S."/>
        </authorList>
    </citation>
    <scope>NUCLEOTIDE SEQUENCE [LARGE SCALE GENOMIC DNA]</scope>
    <source>
        <strain evidence="4">NJN-17</strain>
    </source>
</reference>
<dbReference type="Gene3D" id="3.20.20.380">
    <property type="entry name" value="Copper homeostasis (CutC) domain"/>
    <property type="match status" value="1"/>
</dbReference>
<name>A0A410QBN8_9FIRM</name>
<dbReference type="Proteomes" id="UP000287969">
    <property type="component" value="Chromosome"/>
</dbReference>
<dbReference type="InterPro" id="IPR005627">
    <property type="entry name" value="CutC-like"/>
</dbReference>
<dbReference type="PANTHER" id="PTHR12598">
    <property type="entry name" value="COPPER HOMEOSTASIS PROTEIN CUTC"/>
    <property type="match status" value="1"/>
</dbReference>
<dbReference type="GO" id="GO:0005507">
    <property type="term" value="F:copper ion binding"/>
    <property type="evidence" value="ECO:0007669"/>
    <property type="project" value="TreeGrafter"/>
</dbReference>
<dbReference type="InterPro" id="IPR036822">
    <property type="entry name" value="CutC-like_dom_sf"/>
</dbReference>
<dbReference type="RefSeq" id="WP_114219651.1">
    <property type="nucleotide sequence ID" value="NZ_CP035282.1"/>
</dbReference>